<organism evidence="2 3">
    <name type="scientific">Ruminococcus flavefaciens</name>
    <dbReference type="NCBI Taxonomy" id="1265"/>
    <lineage>
        <taxon>Bacteria</taxon>
        <taxon>Bacillati</taxon>
        <taxon>Bacillota</taxon>
        <taxon>Clostridia</taxon>
        <taxon>Eubacteriales</taxon>
        <taxon>Oscillospiraceae</taxon>
        <taxon>Ruminococcus</taxon>
    </lineage>
</organism>
<gene>
    <name evidence="2" type="ORF">SAMN02910265_01213</name>
</gene>
<dbReference type="InterPro" id="IPR003740">
    <property type="entry name" value="YitT"/>
</dbReference>
<reference evidence="2 3" key="1">
    <citation type="submission" date="2016-10" db="EMBL/GenBank/DDBJ databases">
        <authorList>
            <person name="de Groot N.N."/>
        </authorList>
    </citation>
    <scope>NUCLEOTIDE SEQUENCE [LARGE SCALE GENOMIC DNA]</scope>
    <source>
        <strain evidence="2 3">YAD2003</strain>
    </source>
</reference>
<dbReference type="EMBL" id="FNWV01000003">
    <property type="protein sequence ID" value="SEH52063.1"/>
    <property type="molecule type" value="Genomic_DNA"/>
</dbReference>
<protein>
    <submittedName>
        <fullName evidence="2">Uncharacterized 5xTM membrane BCR, YitT family COG1284</fullName>
    </submittedName>
</protein>
<feature type="transmembrane region" description="Helical" evidence="1">
    <location>
        <begin position="12"/>
        <end position="34"/>
    </location>
</feature>
<sequence length="62" mass="6666">MKKITDIIRNIGAFRFIMLTVAGTVNAFGITLFLTPVKLYDSGISGTSMLLAQVTPASLSIF</sequence>
<keyword evidence="1" id="KW-1133">Transmembrane helix</keyword>
<evidence type="ECO:0000256" key="1">
    <source>
        <dbReference type="SAM" id="Phobius"/>
    </source>
</evidence>
<dbReference type="AlphaFoldDB" id="A0A1H6IZX6"/>
<dbReference type="Pfam" id="PF02588">
    <property type="entry name" value="YitT_membrane"/>
    <property type="match status" value="1"/>
</dbReference>
<keyword evidence="1" id="KW-0812">Transmembrane</keyword>
<dbReference type="Proteomes" id="UP000183190">
    <property type="component" value="Unassembled WGS sequence"/>
</dbReference>
<evidence type="ECO:0000313" key="2">
    <source>
        <dbReference type="EMBL" id="SEH52063.1"/>
    </source>
</evidence>
<accession>A0A1H6IZX6</accession>
<evidence type="ECO:0000313" key="3">
    <source>
        <dbReference type="Proteomes" id="UP000183190"/>
    </source>
</evidence>
<keyword evidence="1" id="KW-0472">Membrane</keyword>
<name>A0A1H6IZX6_RUMFL</name>
<proteinExistence type="predicted"/>